<name>A0AAV2R0M0_MEGNR</name>
<dbReference type="Pfam" id="PF04190">
    <property type="entry name" value="GET4"/>
    <property type="match status" value="1"/>
</dbReference>
<gene>
    <name evidence="6" type="ORF">MNOR_LOCUS18198</name>
</gene>
<comment type="similarity">
    <text evidence="2">Belongs to the GET4 family.</text>
</comment>
<evidence type="ECO:0000256" key="3">
    <source>
        <dbReference type="ARBA" id="ARBA00022448"/>
    </source>
</evidence>
<feature type="compositionally biased region" description="Low complexity" evidence="5">
    <location>
        <begin position="307"/>
        <end position="322"/>
    </location>
</feature>
<evidence type="ECO:0000313" key="7">
    <source>
        <dbReference type="Proteomes" id="UP001497623"/>
    </source>
</evidence>
<evidence type="ECO:0000313" key="6">
    <source>
        <dbReference type="EMBL" id="CAL4105869.1"/>
    </source>
</evidence>
<dbReference type="Gene3D" id="1.25.40.10">
    <property type="entry name" value="Tetratricopeptide repeat domain"/>
    <property type="match status" value="1"/>
</dbReference>
<dbReference type="InterPro" id="IPR011990">
    <property type="entry name" value="TPR-like_helical_dom_sf"/>
</dbReference>
<evidence type="ECO:0008006" key="8">
    <source>
        <dbReference type="Google" id="ProtNLM"/>
    </source>
</evidence>
<evidence type="ECO:0000256" key="5">
    <source>
        <dbReference type="SAM" id="MobiDB-lite"/>
    </source>
</evidence>
<sequence>MSPTKEKPTLGRSYRSKTFVGPIFSELELGRFIHFQYKRLLNRNIYNLSTNLLYDEDIILILNYQQTSGADLALLKLEVLEKSKSEPTEHHIKRIANLFSLLSSGIPERHQYLIRAVKWSVRDQHKLGHPSLHQLLAQILWKEKNYGSARYHYLRSEDGGGCAHMLVELHLLGGYPGEADIFLTQAVLQFSCLCIKGAICVSYINYRQSLCSIFHLRPYIFPVFSSIHMLFAGAQGGSVSQFTVLCEQYQMSLKRDPTYREYLDRIGQLFFNLPPPRPQQGPGGLFGNLLQGLLGGLGDDDSDDETPTTGSSSGISSSKSTSQRGLAAQDLD</sequence>
<keyword evidence="3" id="KW-0813">Transport</keyword>
<proteinExistence type="inferred from homology"/>
<dbReference type="PANTHER" id="PTHR12875:SF0">
    <property type="entry name" value="GOLGI TO ER TRAFFIC PROTEIN 4 HOMOLOG"/>
    <property type="match status" value="1"/>
</dbReference>
<feature type="non-terminal residue" evidence="6">
    <location>
        <position position="332"/>
    </location>
</feature>
<dbReference type="FunFam" id="1.25.40.10:FF:000060">
    <property type="entry name" value="Golgi to ER traffic protein 4 homolog"/>
    <property type="match status" value="1"/>
</dbReference>
<evidence type="ECO:0000256" key="4">
    <source>
        <dbReference type="ARBA" id="ARBA00022490"/>
    </source>
</evidence>
<keyword evidence="4" id="KW-0963">Cytoplasm</keyword>
<dbReference type="PANTHER" id="PTHR12875">
    <property type="entry name" value="GOLGI TO ER TRAFFIC PROTEIN 4 HOMOLOG"/>
    <property type="match status" value="1"/>
</dbReference>
<comment type="caution">
    <text evidence="6">The sequence shown here is derived from an EMBL/GenBank/DDBJ whole genome shotgun (WGS) entry which is preliminary data.</text>
</comment>
<keyword evidence="7" id="KW-1185">Reference proteome</keyword>
<dbReference type="Proteomes" id="UP001497623">
    <property type="component" value="Unassembled WGS sequence"/>
</dbReference>
<feature type="region of interest" description="Disordered" evidence="5">
    <location>
        <begin position="296"/>
        <end position="332"/>
    </location>
</feature>
<evidence type="ECO:0000256" key="1">
    <source>
        <dbReference type="ARBA" id="ARBA00004514"/>
    </source>
</evidence>
<comment type="subcellular location">
    <subcellularLocation>
        <location evidence="1">Cytoplasm</location>
        <location evidence="1">Cytosol</location>
    </subcellularLocation>
</comment>
<reference evidence="6 7" key="1">
    <citation type="submission" date="2024-05" db="EMBL/GenBank/DDBJ databases">
        <authorList>
            <person name="Wallberg A."/>
        </authorList>
    </citation>
    <scope>NUCLEOTIDE SEQUENCE [LARGE SCALE GENOMIC DNA]</scope>
</reference>
<dbReference type="AlphaFoldDB" id="A0AAV2R0M0"/>
<organism evidence="6 7">
    <name type="scientific">Meganyctiphanes norvegica</name>
    <name type="common">Northern krill</name>
    <name type="synonym">Thysanopoda norvegica</name>
    <dbReference type="NCBI Taxonomy" id="48144"/>
    <lineage>
        <taxon>Eukaryota</taxon>
        <taxon>Metazoa</taxon>
        <taxon>Ecdysozoa</taxon>
        <taxon>Arthropoda</taxon>
        <taxon>Crustacea</taxon>
        <taxon>Multicrustacea</taxon>
        <taxon>Malacostraca</taxon>
        <taxon>Eumalacostraca</taxon>
        <taxon>Eucarida</taxon>
        <taxon>Euphausiacea</taxon>
        <taxon>Euphausiidae</taxon>
        <taxon>Meganyctiphanes</taxon>
    </lineage>
</organism>
<dbReference type="GO" id="GO:0071818">
    <property type="term" value="C:BAT3 complex"/>
    <property type="evidence" value="ECO:0007669"/>
    <property type="project" value="TreeGrafter"/>
</dbReference>
<evidence type="ECO:0000256" key="2">
    <source>
        <dbReference type="ARBA" id="ARBA00005351"/>
    </source>
</evidence>
<dbReference type="InterPro" id="IPR007317">
    <property type="entry name" value="GET4"/>
</dbReference>
<accession>A0AAV2R0M0</accession>
<dbReference type="EMBL" id="CAXKWB010012890">
    <property type="protein sequence ID" value="CAL4105869.1"/>
    <property type="molecule type" value="Genomic_DNA"/>
</dbReference>
<dbReference type="GO" id="GO:0045048">
    <property type="term" value="P:protein insertion into ER membrane"/>
    <property type="evidence" value="ECO:0007669"/>
    <property type="project" value="InterPro"/>
</dbReference>
<protein>
    <recommendedName>
        <fullName evidence="8">Golgi to ER traffic protein 4 homolog</fullName>
    </recommendedName>
</protein>